<sequence>MSDKLKLFLKNRADEAPPAPIMVDAKNFAGLNRATLFDPTNNLTVRVILTPGVTPGTVIALFWSKAGDEANAQNITFFPNVISADDKAVAYKDIFVDTAQLDIVDGNTTVFYTLATVLGGNVEKSLSVEFLVKTTVPGGIDTDPTTPNINESLFAPDVNQKEVDKGNINNVFATIKAYKNMTVGDKVTLSWAGVQDANYVITASDLNKSIVIPVTEDTIKKAGDYSEAIIRYEIRDTVNNWSLWSRSTTVSIDVEESIFTAPYAQEAIDNHITINSLNNKDVHIIIPVYTGIKLGDVVTLKWTGGQLLPTNMEHTLVGSEHKYGYVFVIPYSQIRVMGGETVTVYYEVNGKKSQKTNLSIIGNLIRLPKPFAPQAPTEVLDLNSIPATDDFLVQLDRNVNLVAEDLVTLYVSGTTSEGEYFDLFNLPHPVTALEVGKVLTIAIAQDKITMMAGGSLAITYRVTGKTSEDISLSYPLELMLLPLNNNLPAPTLVEMVNAGILNPMDADINGEVHVRVGSYPNKVRKDGIQCYWRGEVNYDPEDIIVKNGVDDNFFTIPKDIVQQSIGGWVEVFYEVDNPVGDIFFSNRLIFQVTEELPAPTVDQAVGSTITLGQVPASGATVTIPAGAKLKESDVVTLRWTGTGPTNTTEEIHSVTNIESGQPLTLTIKYEYVAASKGELISVDYIIRRADGGTQFFSPKNSYDVVSVPVSGKLKVMGARFSPGNSYGFGNINSKYITALSSDTNKLLDGAEWQYAGDSNWKQGARFRDVSPERMLRVKTVDDRVTLSACNVAGNGVTVDPAFAVRLNNGHIIAWGSAALGGTISSTFLTLDDVVFVAAAETAFAALRSTGNVVSWGQAPYGAISDSIANLRDITQIAASGFAFAALRKNGSVVAWGGDATLGGVVPGEIASLTNITKVVGGEKGFVAFLKTGGIVSWGALALPAEIQQFTDIIDVQSALGSFVALRKNNTVVGWGNVIPQIIAARTDIVELMASTNNSYVAKCSNGALVAWGGYGGVIPADIVGFTDIVDVVSTSNTYIALRNNGTVVAWGNDTTVVNGIAAQAAMLDDIVQVCATGSAVAVLRKNGMVVTWGNSAYGGDTSMLQSSLTNVQALYSTSTAFLALTKDNRVVTWGDPTGGGDSSKVQPYISGQLSYEMTPL</sequence>
<proteinExistence type="predicted"/>
<dbReference type="Gene3D" id="2.130.10.30">
    <property type="entry name" value="Regulator of chromosome condensation 1/beta-lactamase-inhibitor protein II"/>
    <property type="match status" value="2"/>
</dbReference>
<gene>
    <name evidence="1" type="ORF">ERS008472_00469</name>
</gene>
<dbReference type="SUPFAM" id="SSF50985">
    <property type="entry name" value="RCC1/BLIP-II"/>
    <property type="match status" value="1"/>
</dbReference>
<dbReference type="RefSeq" id="WP_050112429.1">
    <property type="nucleotide sequence ID" value="NZ_CQAW01000001.1"/>
</dbReference>
<dbReference type="Proteomes" id="UP000041882">
    <property type="component" value="Unassembled WGS sequence"/>
</dbReference>
<organism evidence="1 2">
    <name type="scientific">Yersinia thracica</name>
    <dbReference type="NCBI Taxonomy" id="2890319"/>
    <lineage>
        <taxon>Bacteria</taxon>
        <taxon>Pseudomonadati</taxon>
        <taxon>Pseudomonadota</taxon>
        <taxon>Gammaproteobacteria</taxon>
        <taxon>Enterobacterales</taxon>
        <taxon>Yersiniaceae</taxon>
        <taxon>Yersinia</taxon>
    </lineage>
</organism>
<protein>
    <submittedName>
        <fullName evidence="1">Uncharacterized protein</fullName>
    </submittedName>
</protein>
<dbReference type="AlphaFoldDB" id="A0A0T9NG84"/>
<evidence type="ECO:0000313" key="2">
    <source>
        <dbReference type="Proteomes" id="UP000041882"/>
    </source>
</evidence>
<dbReference type="PANTHER" id="PTHR45982:SF1">
    <property type="entry name" value="REGULATOR OF CHROMOSOME CONDENSATION"/>
    <property type="match status" value="1"/>
</dbReference>
<dbReference type="PANTHER" id="PTHR45982">
    <property type="entry name" value="REGULATOR OF CHROMOSOME CONDENSATION"/>
    <property type="match status" value="1"/>
</dbReference>
<accession>A0A0T9NG84</accession>
<evidence type="ECO:0000313" key="1">
    <source>
        <dbReference type="EMBL" id="CNH06886.1"/>
    </source>
</evidence>
<dbReference type="EMBL" id="CQAW01000001">
    <property type="protein sequence ID" value="CNH06886.1"/>
    <property type="molecule type" value="Genomic_DNA"/>
</dbReference>
<dbReference type="InterPro" id="IPR051553">
    <property type="entry name" value="Ran_GTPase-activating"/>
</dbReference>
<dbReference type="InterPro" id="IPR009091">
    <property type="entry name" value="RCC1/BLIP-II"/>
</dbReference>
<keyword evidence="2" id="KW-1185">Reference proteome</keyword>
<name>A0A0T9NG84_9GAMM</name>
<reference evidence="2" key="1">
    <citation type="submission" date="2015-03" db="EMBL/GenBank/DDBJ databases">
        <authorList>
            <consortium name="Pathogen Informatics"/>
            <person name="Murphy D."/>
        </authorList>
    </citation>
    <scope>NUCLEOTIDE SEQUENCE [LARGE SCALE GENOMIC DNA]</scope>
    <source>
        <strain evidence="2">IP6945</strain>
    </source>
</reference>